<accession>A0AAJ1AL81</accession>
<organism evidence="2 3">
    <name type="scientific">Candidatus Methylomirabilis tolerans</name>
    <dbReference type="NCBI Taxonomy" id="3123416"/>
    <lineage>
        <taxon>Bacteria</taxon>
        <taxon>Candidatus Methylomirabilota</taxon>
        <taxon>Candidatus Methylomirabilia</taxon>
        <taxon>Candidatus Methylomirabilales</taxon>
        <taxon>Candidatus Methylomirabilaceae</taxon>
        <taxon>Candidatus Methylomirabilis</taxon>
    </lineage>
</organism>
<reference evidence="2 3" key="1">
    <citation type="journal article" date="2021" name="bioRxiv">
        <title>Unraveling nitrogen, sulfur and carbon metabolic pathways and microbial community transcriptional responses to substrate deprivation and toxicity stresses in a bioreactor mimicking anoxic brackish coastal sediment conditions.</title>
        <authorList>
            <person name="Martins P.D."/>
            <person name="Echeveste M.J."/>
            <person name="Arshad A."/>
            <person name="Kurth J."/>
            <person name="Ouboter H."/>
            <person name="Jetten M.S.M."/>
            <person name="Welte C.U."/>
        </authorList>
    </citation>
    <scope>NUCLEOTIDE SEQUENCE [LARGE SCALE GENOMIC DNA]</scope>
    <source>
        <strain evidence="2">MAG_38</strain>
    </source>
</reference>
<evidence type="ECO:0000313" key="3">
    <source>
        <dbReference type="Proteomes" id="UP001197609"/>
    </source>
</evidence>
<comment type="caution">
    <text evidence="2">The sequence shown here is derived from an EMBL/GenBank/DDBJ whole genome shotgun (WGS) entry which is preliminary data.</text>
</comment>
<feature type="compositionally biased region" description="Basic residues" evidence="1">
    <location>
        <begin position="70"/>
        <end position="81"/>
    </location>
</feature>
<evidence type="ECO:0000313" key="2">
    <source>
        <dbReference type="EMBL" id="MBZ0160262.1"/>
    </source>
</evidence>
<dbReference type="AlphaFoldDB" id="A0AAJ1AL81"/>
<dbReference type="EMBL" id="JAIOIU010000108">
    <property type="protein sequence ID" value="MBZ0160262.1"/>
    <property type="molecule type" value="Genomic_DNA"/>
</dbReference>
<protein>
    <submittedName>
        <fullName evidence="2">Uncharacterized protein</fullName>
    </submittedName>
</protein>
<proteinExistence type="predicted"/>
<dbReference type="Proteomes" id="UP001197609">
    <property type="component" value="Unassembled WGS sequence"/>
</dbReference>
<name>A0AAJ1AL81_9BACT</name>
<feature type="region of interest" description="Disordered" evidence="1">
    <location>
        <begin position="62"/>
        <end position="81"/>
    </location>
</feature>
<gene>
    <name evidence="2" type="ORF">K8G79_09025</name>
</gene>
<evidence type="ECO:0000256" key="1">
    <source>
        <dbReference type="SAM" id="MobiDB-lite"/>
    </source>
</evidence>
<sequence>MAKQEKQMCPHRCPLCALYEAQEGFQQGVRECLPPEVSGHVNQAGRELLLAVRALLDRGLGAVASEPKPGSRRKAQKVKVE</sequence>